<dbReference type="AlphaFoldDB" id="A0A7G9GML3"/>
<keyword evidence="3" id="KW-1185">Reference proteome</keyword>
<accession>A0A7G9GML3</accession>
<evidence type="ECO:0000256" key="1">
    <source>
        <dbReference type="SAM" id="Phobius"/>
    </source>
</evidence>
<dbReference type="KEGG" id="ehn:H9Q80_17650"/>
<dbReference type="Pfam" id="PF10990">
    <property type="entry name" value="DUF2809"/>
    <property type="match status" value="1"/>
</dbReference>
<dbReference type="InterPro" id="IPR021257">
    <property type="entry name" value="DUF2809"/>
</dbReference>
<evidence type="ECO:0000313" key="2">
    <source>
        <dbReference type="EMBL" id="QNM12045.1"/>
    </source>
</evidence>
<organism evidence="2 3">
    <name type="scientific">[Eubacterium] hominis</name>
    <dbReference type="NCBI Taxonomy" id="2764325"/>
    <lineage>
        <taxon>Bacteria</taxon>
        <taxon>Bacillati</taxon>
        <taxon>Bacillota</taxon>
        <taxon>Erysipelotrichia</taxon>
        <taxon>Erysipelotrichales</taxon>
        <taxon>Erysipelotrichaceae</taxon>
        <taxon>Amedibacillus</taxon>
    </lineage>
</organism>
<proteinExistence type="predicted"/>
<evidence type="ECO:0000313" key="3">
    <source>
        <dbReference type="Proteomes" id="UP000515856"/>
    </source>
</evidence>
<gene>
    <name evidence="2" type="ORF">H9Q80_17650</name>
</gene>
<sequence>MLLAERCNTKRNRGWISVWIILCILLGLLSRSSLPLPTFFHAYGGDTLWASMFYFIFLWLLPDRKASFILIVTIIFSFMIEFSQMIDVAWLNALRQTPLCLLLGQGFLMSDLLCYIVGAVLAFVLDQYVIFKKNQRI</sequence>
<feature type="transmembrane region" description="Helical" evidence="1">
    <location>
        <begin position="12"/>
        <end position="30"/>
    </location>
</feature>
<protein>
    <submittedName>
        <fullName evidence="2">DUF2809 domain-containing protein</fullName>
    </submittedName>
</protein>
<keyword evidence="1" id="KW-0812">Transmembrane</keyword>
<feature type="transmembrane region" description="Helical" evidence="1">
    <location>
        <begin position="42"/>
        <end position="61"/>
    </location>
</feature>
<dbReference type="EMBL" id="CP060636">
    <property type="protein sequence ID" value="QNM12045.1"/>
    <property type="molecule type" value="Genomic_DNA"/>
</dbReference>
<keyword evidence="1" id="KW-1133">Transmembrane helix</keyword>
<name>A0A7G9GML3_9FIRM</name>
<dbReference type="RefSeq" id="WP_117453678.1">
    <property type="nucleotide sequence ID" value="NZ_CP060636.1"/>
</dbReference>
<feature type="transmembrane region" description="Helical" evidence="1">
    <location>
        <begin position="106"/>
        <end position="131"/>
    </location>
</feature>
<keyword evidence="1" id="KW-0472">Membrane</keyword>
<reference evidence="2 3" key="1">
    <citation type="submission" date="2020-08" db="EMBL/GenBank/DDBJ databases">
        <authorList>
            <person name="Liu C."/>
            <person name="Sun Q."/>
        </authorList>
    </citation>
    <scope>NUCLEOTIDE SEQUENCE [LARGE SCALE GENOMIC DNA]</scope>
    <source>
        <strain evidence="2 3">NSJ-61</strain>
    </source>
</reference>
<dbReference type="Proteomes" id="UP000515856">
    <property type="component" value="Chromosome"/>
</dbReference>
<feature type="transmembrane region" description="Helical" evidence="1">
    <location>
        <begin position="68"/>
        <end position="86"/>
    </location>
</feature>